<dbReference type="OrthoDB" id="5900387at2759"/>
<gene>
    <name evidence="2" type="ORF">Mgra_00009608</name>
</gene>
<sequence length="167" mass="19153">MLSGIAIYGHGIILRIFGIFNTVTYSAVLFFSALMTLNRATVFFSPKVNELIFSRFRIFIPISVIWVYAILIGIILDLGGCYKMYSEKDLLLGFVCTEETVHPIIWAVRQGFLIFAMIEIEDIAFNFLLGPPNNIVQLWLNIICNWIMIAENLFNRKLIVFNDGFLE</sequence>
<dbReference type="AlphaFoldDB" id="A0A8S9ZC08"/>
<keyword evidence="1" id="KW-1133">Transmembrane helix</keyword>
<protein>
    <recommendedName>
        <fullName evidence="4">G_PROTEIN_RECEP_F1_2 domain-containing protein</fullName>
    </recommendedName>
</protein>
<dbReference type="EMBL" id="JABEBT010000168">
    <property type="protein sequence ID" value="KAF7627125.1"/>
    <property type="molecule type" value="Genomic_DNA"/>
</dbReference>
<keyword evidence="1" id="KW-0812">Transmembrane</keyword>
<evidence type="ECO:0000256" key="1">
    <source>
        <dbReference type="SAM" id="Phobius"/>
    </source>
</evidence>
<feature type="transmembrane region" description="Helical" evidence="1">
    <location>
        <begin position="12"/>
        <end position="38"/>
    </location>
</feature>
<dbReference type="Pfam" id="PF03383">
    <property type="entry name" value="Serpentine_r_xa"/>
    <property type="match status" value="1"/>
</dbReference>
<evidence type="ECO:0008006" key="4">
    <source>
        <dbReference type="Google" id="ProtNLM"/>
    </source>
</evidence>
<dbReference type="InterPro" id="IPR005047">
    <property type="entry name" value="7TM_GPCR_serpentine_rcpt_Srxa"/>
</dbReference>
<organism evidence="2 3">
    <name type="scientific">Meloidogyne graminicola</name>
    <dbReference type="NCBI Taxonomy" id="189291"/>
    <lineage>
        <taxon>Eukaryota</taxon>
        <taxon>Metazoa</taxon>
        <taxon>Ecdysozoa</taxon>
        <taxon>Nematoda</taxon>
        <taxon>Chromadorea</taxon>
        <taxon>Rhabditida</taxon>
        <taxon>Tylenchina</taxon>
        <taxon>Tylenchomorpha</taxon>
        <taxon>Tylenchoidea</taxon>
        <taxon>Meloidogynidae</taxon>
        <taxon>Meloidogyninae</taxon>
        <taxon>Meloidogyne</taxon>
    </lineage>
</organism>
<accession>A0A8S9ZC08</accession>
<comment type="caution">
    <text evidence="2">The sequence shown here is derived from an EMBL/GenBank/DDBJ whole genome shotgun (WGS) entry which is preliminary data.</text>
</comment>
<keyword evidence="3" id="KW-1185">Reference proteome</keyword>
<keyword evidence="1" id="KW-0472">Membrane</keyword>
<name>A0A8S9ZC08_9BILA</name>
<feature type="transmembrane region" description="Helical" evidence="1">
    <location>
        <begin position="58"/>
        <end position="78"/>
    </location>
</feature>
<evidence type="ECO:0000313" key="2">
    <source>
        <dbReference type="EMBL" id="KAF7627125.1"/>
    </source>
</evidence>
<reference evidence="2" key="1">
    <citation type="journal article" date="2020" name="Ecol. Evol.">
        <title>Genome structure and content of the rice root-knot nematode (Meloidogyne graminicola).</title>
        <authorList>
            <person name="Phan N.T."/>
            <person name="Danchin E.G.J."/>
            <person name="Klopp C."/>
            <person name="Perfus-Barbeoch L."/>
            <person name="Kozlowski D.K."/>
            <person name="Koutsovoulos G.D."/>
            <person name="Lopez-Roques C."/>
            <person name="Bouchez O."/>
            <person name="Zahm M."/>
            <person name="Besnard G."/>
            <person name="Bellafiore S."/>
        </authorList>
    </citation>
    <scope>NUCLEOTIDE SEQUENCE</scope>
    <source>
        <strain evidence="2">VN-18</strain>
    </source>
</reference>
<proteinExistence type="predicted"/>
<dbReference type="Proteomes" id="UP000605970">
    <property type="component" value="Unassembled WGS sequence"/>
</dbReference>
<evidence type="ECO:0000313" key="3">
    <source>
        <dbReference type="Proteomes" id="UP000605970"/>
    </source>
</evidence>